<evidence type="ECO:0000256" key="1">
    <source>
        <dbReference type="SAM" id="Phobius"/>
    </source>
</evidence>
<protein>
    <submittedName>
        <fullName evidence="4">Secreted protein</fullName>
    </submittedName>
</protein>
<accession>A0A182EPL5</accession>
<keyword evidence="1" id="KW-0812">Transmembrane</keyword>
<reference evidence="4" key="1">
    <citation type="submission" date="2016-06" db="UniProtKB">
        <authorList>
            <consortium name="WormBaseParasite"/>
        </authorList>
    </citation>
    <scope>IDENTIFICATION</scope>
</reference>
<reference evidence="2 3" key="2">
    <citation type="submission" date="2018-08" db="EMBL/GenBank/DDBJ databases">
        <authorList>
            <person name="Laetsch R D."/>
            <person name="Stevens L."/>
            <person name="Kumar S."/>
            <person name="Blaxter L. M."/>
        </authorList>
    </citation>
    <scope>NUCLEOTIDE SEQUENCE [LARGE SCALE GENOMIC DNA]</scope>
</reference>
<evidence type="ECO:0000313" key="2">
    <source>
        <dbReference type="EMBL" id="VDM93796.1"/>
    </source>
</evidence>
<dbReference type="WBParaSite" id="nOo.2.0.1.t10073-RA">
    <property type="protein sequence ID" value="nOo.2.0.1.t10073-RA"/>
    <property type="gene ID" value="nOo.2.0.1.g10073"/>
</dbReference>
<keyword evidence="3" id="KW-1185">Reference proteome</keyword>
<gene>
    <name evidence="2" type="ORF">NOO_LOCUS10073</name>
</gene>
<keyword evidence="1" id="KW-0472">Membrane</keyword>
<organism evidence="4">
    <name type="scientific">Onchocerca ochengi</name>
    <name type="common">Filarial nematode worm</name>
    <dbReference type="NCBI Taxonomy" id="42157"/>
    <lineage>
        <taxon>Eukaryota</taxon>
        <taxon>Metazoa</taxon>
        <taxon>Ecdysozoa</taxon>
        <taxon>Nematoda</taxon>
        <taxon>Chromadorea</taxon>
        <taxon>Rhabditida</taxon>
        <taxon>Spirurina</taxon>
        <taxon>Spiruromorpha</taxon>
        <taxon>Filarioidea</taxon>
        <taxon>Onchocercidae</taxon>
        <taxon>Onchocerca</taxon>
    </lineage>
</organism>
<name>A0A182EPL5_ONCOC</name>
<feature type="transmembrane region" description="Helical" evidence="1">
    <location>
        <begin position="6"/>
        <end position="26"/>
    </location>
</feature>
<evidence type="ECO:0000313" key="3">
    <source>
        <dbReference type="Proteomes" id="UP000271087"/>
    </source>
</evidence>
<sequence length="79" mass="8812">MMIWWIFDIAMVIISSTVSVLDLTIYSDTLLSFITAAVIDGTDCLTPSAADSVTFSILTVRRPKLSSNFFARYLILLFV</sequence>
<keyword evidence="1" id="KW-1133">Transmembrane helix</keyword>
<evidence type="ECO:0000313" key="4">
    <source>
        <dbReference type="WBParaSite" id="nOo.2.0.1.t10073-RA"/>
    </source>
</evidence>
<dbReference type="Proteomes" id="UP000271087">
    <property type="component" value="Unassembled WGS sequence"/>
</dbReference>
<proteinExistence type="predicted"/>
<dbReference type="EMBL" id="UYRW01005429">
    <property type="protein sequence ID" value="VDM93796.1"/>
    <property type="molecule type" value="Genomic_DNA"/>
</dbReference>
<dbReference type="AlphaFoldDB" id="A0A182EPL5"/>